<comment type="subcellular location">
    <subcellularLocation>
        <location evidence="1">Membrane</location>
        <topology evidence="1">Multi-pass membrane protein</topology>
    </subcellularLocation>
</comment>
<dbReference type="EMBL" id="KK121361">
    <property type="protein sequence ID" value="KFM80320.1"/>
    <property type="molecule type" value="Genomic_DNA"/>
</dbReference>
<dbReference type="InterPro" id="IPR020846">
    <property type="entry name" value="MFS_dom"/>
</dbReference>
<feature type="non-terminal residue" evidence="9">
    <location>
        <position position="309"/>
    </location>
</feature>
<evidence type="ECO:0000256" key="2">
    <source>
        <dbReference type="ARBA" id="ARBA00022448"/>
    </source>
</evidence>
<evidence type="ECO:0000259" key="8">
    <source>
        <dbReference type="PROSITE" id="PS50850"/>
    </source>
</evidence>
<dbReference type="GO" id="GO:0015842">
    <property type="term" value="P:aminergic neurotransmitter loading into synaptic vesicle"/>
    <property type="evidence" value="ECO:0007669"/>
    <property type="project" value="TreeGrafter"/>
</dbReference>
<dbReference type="PANTHER" id="PTHR23506">
    <property type="entry name" value="GH10249P"/>
    <property type="match status" value="1"/>
</dbReference>
<dbReference type="AlphaFoldDB" id="A0A087USI1"/>
<evidence type="ECO:0000256" key="5">
    <source>
        <dbReference type="ARBA" id="ARBA00023136"/>
    </source>
</evidence>
<feature type="domain" description="Major facilitator superfamily (MFS) profile" evidence="8">
    <location>
        <begin position="1"/>
        <end position="71"/>
    </location>
</feature>
<dbReference type="InterPro" id="IPR050930">
    <property type="entry name" value="MFS_Vesicular_Transporter"/>
</dbReference>
<accession>A0A087USI1</accession>
<dbReference type="GO" id="GO:0005335">
    <property type="term" value="F:serotonin:sodium:chloride symporter activity"/>
    <property type="evidence" value="ECO:0007669"/>
    <property type="project" value="TreeGrafter"/>
</dbReference>
<protein>
    <submittedName>
        <fullName evidence="9">Synaptic vesicular amine transporter</fullName>
    </submittedName>
</protein>
<gene>
    <name evidence="9" type="ORF">X975_00861</name>
</gene>
<dbReference type="OMA" id="PNKETIC"/>
<keyword evidence="3 7" id="KW-0812">Transmembrane</keyword>
<proteinExistence type="predicted"/>
<dbReference type="InterPro" id="IPR011701">
    <property type="entry name" value="MFS"/>
</dbReference>
<evidence type="ECO:0000256" key="4">
    <source>
        <dbReference type="ARBA" id="ARBA00022989"/>
    </source>
</evidence>
<reference evidence="9 10" key="1">
    <citation type="submission" date="2013-11" db="EMBL/GenBank/DDBJ databases">
        <title>Genome sequencing of Stegodyphus mimosarum.</title>
        <authorList>
            <person name="Bechsgaard J."/>
        </authorList>
    </citation>
    <scope>NUCLEOTIDE SEQUENCE [LARGE SCALE GENOMIC DNA]</scope>
</reference>
<evidence type="ECO:0000256" key="3">
    <source>
        <dbReference type="ARBA" id="ARBA00022692"/>
    </source>
</evidence>
<feature type="transmembrane region" description="Helical" evidence="7">
    <location>
        <begin position="154"/>
        <end position="174"/>
    </location>
</feature>
<evidence type="ECO:0000256" key="6">
    <source>
        <dbReference type="SAM" id="MobiDB-lite"/>
    </source>
</evidence>
<evidence type="ECO:0000313" key="9">
    <source>
        <dbReference type="EMBL" id="KFM80320.1"/>
    </source>
</evidence>
<sequence>MGMLAEKYPDDAERGNAMAIALGGLALGVLIGPVFGGTLYEFVGKAAPFLILASLALVDGFLQLLVLQPKVKKQKQEDTPLFSLLKDPYIMVAAGAITFSNIGIAVLEPSLPLWMMDTMDATKWQQGAAFLPASISYLIGTNVFGPLGHKMGRWLAAMIGLLVIGVCLLCVPLAKSVEQLIPANAGIGFAIGMVDSSMMPMLGYLVDIRHTSVYGCVYAIADIAFCFGFIIGPVFSATIVQKLGFEGSVCAVALISFLYAPLMILLRKPPGKVQEQKLSGSSSSQKYNLFTGCDDESYEEEPFKKIEEA</sequence>
<feature type="transmembrane region" description="Helical" evidence="7">
    <location>
        <begin position="88"/>
        <end position="107"/>
    </location>
</feature>
<dbReference type="PROSITE" id="PS50850">
    <property type="entry name" value="MFS"/>
    <property type="match status" value="2"/>
</dbReference>
<feature type="transmembrane region" description="Helical" evidence="7">
    <location>
        <begin position="20"/>
        <end position="40"/>
    </location>
</feature>
<feature type="transmembrane region" description="Helical" evidence="7">
    <location>
        <begin position="46"/>
        <end position="67"/>
    </location>
</feature>
<dbReference type="Pfam" id="PF07690">
    <property type="entry name" value="MFS_1"/>
    <property type="match status" value="1"/>
</dbReference>
<feature type="transmembrane region" description="Helical" evidence="7">
    <location>
        <begin position="127"/>
        <end position="147"/>
    </location>
</feature>
<feature type="domain" description="Major facilitator superfamily (MFS) profile" evidence="8">
    <location>
        <begin position="89"/>
        <end position="309"/>
    </location>
</feature>
<feature type="compositionally biased region" description="Polar residues" evidence="6">
    <location>
        <begin position="276"/>
        <end position="288"/>
    </location>
</feature>
<feature type="region of interest" description="Disordered" evidence="6">
    <location>
        <begin position="274"/>
        <end position="309"/>
    </location>
</feature>
<dbReference type="SUPFAM" id="SSF103473">
    <property type="entry name" value="MFS general substrate transporter"/>
    <property type="match status" value="1"/>
</dbReference>
<name>A0A087USI1_STEMI</name>
<evidence type="ECO:0000313" key="10">
    <source>
        <dbReference type="Proteomes" id="UP000054359"/>
    </source>
</evidence>
<keyword evidence="10" id="KW-1185">Reference proteome</keyword>
<dbReference type="STRING" id="407821.A0A087USI1"/>
<dbReference type="OrthoDB" id="5086884at2759"/>
<feature type="transmembrane region" description="Helical" evidence="7">
    <location>
        <begin position="186"/>
        <end position="206"/>
    </location>
</feature>
<organism evidence="9 10">
    <name type="scientific">Stegodyphus mimosarum</name>
    <name type="common">African social velvet spider</name>
    <dbReference type="NCBI Taxonomy" id="407821"/>
    <lineage>
        <taxon>Eukaryota</taxon>
        <taxon>Metazoa</taxon>
        <taxon>Ecdysozoa</taxon>
        <taxon>Arthropoda</taxon>
        <taxon>Chelicerata</taxon>
        <taxon>Arachnida</taxon>
        <taxon>Araneae</taxon>
        <taxon>Araneomorphae</taxon>
        <taxon>Entelegynae</taxon>
        <taxon>Eresoidea</taxon>
        <taxon>Eresidae</taxon>
        <taxon>Stegodyphus</taxon>
    </lineage>
</organism>
<dbReference type="FunFam" id="1.20.1250.20:FF:000401">
    <property type="entry name" value="Vesicular amine transporter"/>
    <property type="match status" value="1"/>
</dbReference>
<feature type="transmembrane region" description="Helical" evidence="7">
    <location>
        <begin position="245"/>
        <end position="266"/>
    </location>
</feature>
<keyword evidence="4 7" id="KW-1133">Transmembrane helix</keyword>
<keyword evidence="5 7" id="KW-0472">Membrane</keyword>
<dbReference type="GO" id="GO:0030672">
    <property type="term" value="C:synaptic vesicle membrane"/>
    <property type="evidence" value="ECO:0007669"/>
    <property type="project" value="TreeGrafter"/>
</dbReference>
<dbReference type="PANTHER" id="PTHR23506:SF23">
    <property type="entry name" value="GH10249P"/>
    <property type="match status" value="1"/>
</dbReference>
<evidence type="ECO:0000256" key="1">
    <source>
        <dbReference type="ARBA" id="ARBA00004141"/>
    </source>
</evidence>
<dbReference type="Gene3D" id="1.20.1250.20">
    <property type="entry name" value="MFS general substrate transporter like domains"/>
    <property type="match status" value="1"/>
</dbReference>
<dbReference type="Proteomes" id="UP000054359">
    <property type="component" value="Unassembled WGS sequence"/>
</dbReference>
<dbReference type="GO" id="GO:0043195">
    <property type="term" value="C:terminal bouton"/>
    <property type="evidence" value="ECO:0007669"/>
    <property type="project" value="TreeGrafter"/>
</dbReference>
<evidence type="ECO:0000256" key="7">
    <source>
        <dbReference type="SAM" id="Phobius"/>
    </source>
</evidence>
<keyword evidence="2" id="KW-0813">Transport</keyword>
<feature type="transmembrane region" description="Helical" evidence="7">
    <location>
        <begin position="213"/>
        <end position="239"/>
    </location>
</feature>
<dbReference type="InterPro" id="IPR036259">
    <property type="entry name" value="MFS_trans_sf"/>
</dbReference>